<keyword evidence="3" id="KW-1185">Reference proteome</keyword>
<dbReference type="OrthoDB" id="65569at2759"/>
<accession>H0YA69</accession>
<dbReference type="Bgee" id="ENSG00000189409">
    <property type="expression patterns" value="Expressed in apex of heart and 96 other cell types or tissues"/>
</dbReference>
<feature type="compositionally biased region" description="Basic and acidic residues" evidence="1">
    <location>
        <begin position="215"/>
        <end position="233"/>
    </location>
</feature>
<feature type="non-terminal residue" evidence="2">
    <location>
        <position position="1"/>
    </location>
</feature>
<gene>
    <name evidence="2" type="primary">MMP23B</name>
</gene>
<sequence length="265" mass="28759">GDVAALGLSAVPPTRVPGPLAPRRRRYTLTPARLRWDHFNLTYRLLPDQPHGLPGLRAAPLLRRPHGGAGPRLLPPARRHPLRRQRVLGPGPHALQLEERRVAHGPGARGGPRDRPRAGPDALTTRPGAHAPERHAARLEGVVPGRAVGAAPALRMPRQAVRVRVLGAEGLLRRSPAAHEEALPQQLRLLLRIPLPHGGHHPTAPQDQNQAGARGQERDLPLRPEDPPQERESVLVQGPGAPGVLLPRLPGPGRGAPEHHRQRRQ</sequence>
<name>H0YA69_HUMAN</name>
<feature type="region of interest" description="Disordered" evidence="1">
    <location>
        <begin position="195"/>
        <end position="265"/>
    </location>
</feature>
<reference evidence="2 3" key="2">
    <citation type="journal article" date="2004" name="Nature">
        <title>Finishing the euchromatic sequence of the human genome.</title>
        <authorList>
            <consortium name="International Human Genome Sequencing Consortium"/>
        </authorList>
    </citation>
    <scope>NUCLEOTIDE SEQUENCE [LARGE SCALE GENOMIC DNA]</scope>
</reference>
<dbReference type="ExpressionAtlas" id="H0YA69">
    <property type="expression patterns" value="baseline and differential"/>
</dbReference>
<dbReference type="MassIVE" id="H0YA69"/>
<reference evidence="2" key="5">
    <citation type="submission" date="2025-09" db="UniProtKB">
        <authorList>
            <consortium name="Ensembl"/>
        </authorList>
    </citation>
    <scope>IDENTIFICATION</scope>
</reference>
<proteinExistence type="evidence at protein level"/>
<dbReference type="HGNC" id="HGNC:7171">
    <property type="gene designation" value="MMP23B"/>
</dbReference>
<dbReference type="Ensembl" id="ENST00000479814.5">
    <property type="protein sequence ID" value="ENSP00000426293.1"/>
    <property type="gene ID" value="ENSG00000189409.14"/>
</dbReference>
<feature type="compositionally biased region" description="Low complexity" evidence="1">
    <location>
        <begin position="238"/>
        <end position="248"/>
    </location>
</feature>
<dbReference type="UCSC" id="uc057bhh.1">
    <property type="organism name" value="human"/>
</dbReference>
<dbReference type="Proteomes" id="UP000005640">
    <property type="component" value="Chromosome 1"/>
</dbReference>
<feature type="region of interest" description="Disordered" evidence="1">
    <location>
        <begin position="89"/>
        <end position="134"/>
    </location>
</feature>
<evidence type="ECO:0007829" key="4">
    <source>
        <dbReference type="PeptideAtlas" id="H0YA69"/>
    </source>
</evidence>
<dbReference type="EMBL" id="FO704657">
    <property type="status" value="NOT_ANNOTATED_CDS"/>
    <property type="molecule type" value="Genomic_DNA"/>
</dbReference>
<protein>
    <submittedName>
        <fullName evidence="2">Matrix metallopeptidase 23B</fullName>
    </submittedName>
</protein>
<evidence type="ECO:0000256" key="1">
    <source>
        <dbReference type="SAM" id="MobiDB-lite"/>
    </source>
</evidence>
<dbReference type="Ensembl" id="ENST00000479814.5">
    <property type="protein sequence ID" value="ENSP00000426293.1"/>
    <property type="gene ID" value="ENSG00000189409.15"/>
</dbReference>
<reference evidence="2" key="4">
    <citation type="submission" date="2025-08" db="UniProtKB">
        <authorList>
            <consortium name="Ensembl"/>
        </authorList>
    </citation>
    <scope>IDENTIFICATION</scope>
</reference>
<dbReference type="AlphaFoldDB" id="H0YA69"/>
<dbReference type="GeneTree" id="ENSGT00940000161187"/>
<evidence type="ECO:0000313" key="2">
    <source>
        <dbReference type="Ensembl" id="ENSP00000426293.1"/>
    </source>
</evidence>
<evidence type="ECO:0000313" key="3">
    <source>
        <dbReference type="Proteomes" id="UP000005640"/>
    </source>
</evidence>
<keyword evidence="4" id="KW-1267">Proteomics identification</keyword>
<reference evidence="2 3" key="1">
    <citation type="journal article" date="2001" name="Nature">
        <title>Initial sequencing and analysis of the human genome.</title>
        <authorList>
            <consortium name="International Human Genome Sequencing Consortium"/>
            <person name="Lander E.S."/>
            <person name="Linton L.M."/>
            <person name="Birren B."/>
            <person name="Nusbaum C."/>
            <person name="Zody M.C."/>
            <person name="Baldwin J."/>
            <person name="Devon K."/>
            <person name="Dewar K."/>
            <person name="Doyle M."/>
            <person name="FitzHugh W."/>
            <person name="Funke R."/>
            <person name="Gage D."/>
            <person name="Harris K."/>
            <person name="Heaford A."/>
            <person name="Howland J."/>
            <person name="Kann L."/>
            <person name="Lehoczky J."/>
            <person name="LeVine R."/>
            <person name="McEwan P."/>
            <person name="McKernan K."/>
            <person name="Meldrim J."/>
            <person name="Mesirov J.P."/>
            <person name="Miranda C."/>
            <person name="Morris W."/>
            <person name="Naylor J."/>
            <person name="Raymond C."/>
            <person name="Rosetti M."/>
            <person name="Santos R."/>
            <person name="Sheridan A."/>
            <person name="Sougnez C."/>
            <person name="Stange-Thomann N."/>
            <person name="Stojanovic N."/>
            <person name="Subramanian A."/>
            <person name="Wyman D."/>
            <person name="Rogers J."/>
            <person name="Sulston J."/>
            <person name="Ainscough R."/>
            <person name="Beck S."/>
            <person name="Bentley D."/>
            <person name="Burton J."/>
            <person name="Clee C."/>
            <person name="Carter N."/>
            <person name="Coulson A."/>
            <person name="Deadman R."/>
            <person name="Deloukas P."/>
            <person name="Dunham A."/>
            <person name="Dunham I."/>
            <person name="Durbin R."/>
            <person name="French L."/>
            <person name="Grafham D."/>
            <person name="Gregory S."/>
            <person name="Hubbard T."/>
            <person name="Humphray S."/>
            <person name="Hunt A."/>
            <person name="Jones M."/>
            <person name="Lloyd C."/>
            <person name="McMurray A."/>
            <person name="Matthews L."/>
            <person name="Mercer S."/>
            <person name="Milne S."/>
            <person name="Mullikin J.C."/>
            <person name="Mungall A."/>
            <person name="Plumb R."/>
            <person name="Ross M."/>
            <person name="Shownkeen R."/>
            <person name="Sims S."/>
            <person name="Waterston R.H."/>
            <person name="Wilson R.K."/>
            <person name="Hillier L.W."/>
            <person name="McPherson J.D."/>
            <person name="Marra M.A."/>
            <person name="Mardis E.R."/>
            <person name="Fulton L.A."/>
            <person name="Chinwalla A.T."/>
            <person name="Pepin K.H."/>
            <person name="Gish W.R."/>
            <person name="Chissoe S.L."/>
            <person name="Wendl M.C."/>
            <person name="Delehaunty K.D."/>
            <person name="Miner T.L."/>
            <person name="Delehaunty A."/>
            <person name="Kramer J.B."/>
            <person name="Cook L.L."/>
            <person name="Fulton R.S."/>
            <person name="Johnson D.L."/>
            <person name="Minx P.J."/>
            <person name="Clifton S.W."/>
            <person name="Hawkins T."/>
            <person name="Branscomb E."/>
            <person name="Predki P."/>
            <person name="Richardson P."/>
            <person name="Wenning S."/>
            <person name="Slezak T."/>
            <person name="Doggett N."/>
            <person name="Cheng J.F."/>
            <person name="Olsen A."/>
            <person name="Lucas S."/>
            <person name="Elkin C."/>
            <person name="Uberbacher E."/>
            <person name="Frazier M."/>
            <person name="Gibbs R.A."/>
            <person name="Muzny D.M."/>
            <person name="Scherer S.E."/>
            <person name="Bouck J.B."/>
            <person name="Sodergren E.J."/>
            <person name="Worley K.C."/>
            <person name="Rives C.M."/>
            <person name="Gorrell J.H."/>
            <person name="Metzker M.L."/>
            <person name="Naylor S.L."/>
            <person name="Kucherlapati R.S."/>
            <person name="Nelson D.L."/>
            <person name="Weinstock G.M."/>
            <person name="Sakaki Y."/>
            <person name="Fujiyama A."/>
            <person name="Hattori M."/>
            <person name="Yada T."/>
            <person name="Toyoda A."/>
            <person name="Itoh T."/>
            <person name="Kawagoe C."/>
            <person name="Watanabe H."/>
            <person name="Totoki Y."/>
            <person name="Taylor T."/>
            <person name="Weissenbach J."/>
            <person name="Heilig R."/>
            <person name="Saurin W."/>
            <person name="Artiguenave F."/>
            <person name="Brottier P."/>
            <person name="Bruls T."/>
            <person name="Pelletier E."/>
            <person name="Robert C."/>
            <person name="Wincker P."/>
            <person name="Smith D.R."/>
            <person name="Doucette-Stamm L."/>
            <person name="Rubenfield M."/>
            <person name="Weinstock K."/>
            <person name="Lee H.M."/>
            <person name="Dubois J."/>
            <person name="Rosenthal A."/>
            <person name="Platzer M."/>
            <person name="Nyakatura G."/>
            <person name="Taudien S."/>
            <person name="Rump A."/>
            <person name="Yang H."/>
            <person name="Yu J."/>
            <person name="Wang J."/>
            <person name="Huang G."/>
            <person name="Gu J."/>
            <person name="Hood L."/>
            <person name="Rowen L."/>
            <person name="Madan A."/>
            <person name="Qin S."/>
            <person name="Davis R.W."/>
            <person name="Federspiel N.A."/>
            <person name="Abola A.P."/>
            <person name="Proctor M.J."/>
            <person name="Myers R.M."/>
            <person name="Schmutz J."/>
            <person name="Dickson M."/>
            <person name="Grimwood J."/>
            <person name="Cox D.R."/>
            <person name="Olson M.V."/>
            <person name="Kaul R."/>
            <person name="Raymond C."/>
            <person name="Shimizu N."/>
            <person name="Kawasaki K."/>
            <person name="Minoshima S."/>
            <person name="Evans G.A."/>
            <person name="Athanasiou M."/>
            <person name="Schultz R."/>
            <person name="Roe B.A."/>
            <person name="Chen F."/>
            <person name="Pan H."/>
            <person name="Ramser J."/>
            <person name="Lehrach H."/>
            <person name="Reinhardt R."/>
            <person name="McCombie W.R."/>
            <person name="de la Bastide M."/>
            <person name="Dedhia N."/>
            <person name="Blocker H."/>
            <person name="Hornischer K."/>
            <person name="Nordsiek G."/>
            <person name="Agarwala R."/>
            <person name="Aravind L."/>
            <person name="Bailey J.A."/>
            <person name="Bateman A."/>
            <person name="Batzoglou S."/>
            <person name="Birney E."/>
            <person name="Bork P."/>
            <person name="Brown D.G."/>
            <person name="Burge C.B."/>
            <person name="Cerutti L."/>
            <person name="Chen H.C."/>
            <person name="Church D."/>
            <person name="Clamp M."/>
            <person name="Copley R.R."/>
            <person name="Doerks T."/>
            <person name="Eddy S.R."/>
            <person name="Eichler E.E."/>
            <person name="Furey T.S."/>
            <person name="Galagan J."/>
            <person name="Gilbert J.G."/>
            <person name="Harmon C."/>
            <person name="Hayashizaki Y."/>
            <person name="Haussler D."/>
            <person name="Hermjakob H."/>
            <person name="Hokamp K."/>
            <person name="Jang W."/>
            <person name="Johnson L.S."/>
            <person name="Jones T.A."/>
            <person name="Kasif S."/>
            <person name="Kaspryzk A."/>
            <person name="Kennedy S."/>
            <person name="Kent W.J."/>
            <person name="Kitts P."/>
            <person name="Koonin E.V."/>
            <person name="Korf I."/>
            <person name="Kulp D."/>
            <person name="Lancet D."/>
            <person name="Lowe T.M."/>
            <person name="McLysaght A."/>
            <person name="Mikkelsen T."/>
            <person name="Moran J.V."/>
            <person name="Mulder N."/>
            <person name="Pollara V.J."/>
            <person name="Ponting C.P."/>
            <person name="Schuler G."/>
            <person name="Schultz J."/>
            <person name="Slater G."/>
            <person name="Smit A.F."/>
            <person name="Stupka E."/>
            <person name="Szustakowski J."/>
            <person name="Thierry-Mieg D."/>
            <person name="Thierry-Mieg J."/>
            <person name="Wagner L."/>
            <person name="Wallis J."/>
            <person name="Wheeler R."/>
            <person name="Williams A."/>
            <person name="Wolf Y.I."/>
            <person name="Wolfe K.H."/>
            <person name="Yang S.P."/>
            <person name="Yeh R.F."/>
            <person name="Collins F."/>
            <person name="Guyer M.S."/>
            <person name="Peterson J."/>
            <person name="Felsenfeld A."/>
            <person name="Wetterstrand K.A."/>
            <person name="Patrinos A."/>
            <person name="Morgan M.J."/>
            <person name="de Jong P."/>
            <person name="Catanese J.J."/>
            <person name="Osoegawa K."/>
            <person name="Shizuya H."/>
            <person name="Choi S."/>
            <person name="Chen Y.J."/>
        </authorList>
    </citation>
    <scope>NUCLEOTIDE SEQUENCE [LARGE SCALE GENOMIC DNA]</scope>
</reference>
<dbReference type="Antibodypedia" id="3453">
    <property type="antibodies" value="364 antibodies from 32 providers"/>
</dbReference>
<reference evidence="2 3" key="3">
    <citation type="journal article" date="2006" name="Nature">
        <title>The DNA sequence and biological annotation of human chromosome 1.</title>
        <authorList>
            <person name="Gregory S.G."/>
            <person name="Barlow K.F."/>
            <person name="McLay K.E."/>
            <person name="Kaul R."/>
            <person name="Swarbreck D."/>
            <person name="Dunham A."/>
            <person name="Scott C.E."/>
            <person name="Howe K.L."/>
            <person name="Woodfine K."/>
            <person name="Spencer C.C."/>
            <person name="Jones M.C."/>
            <person name="Gillson C."/>
            <person name="Searle S."/>
            <person name="Zhou Y."/>
            <person name="Kokocinski F."/>
            <person name="McDonald L."/>
            <person name="Evans R."/>
            <person name="Phillips K."/>
            <person name="Atkinson A."/>
            <person name="Cooper R."/>
            <person name="Jones C."/>
            <person name="Hall R.E."/>
            <person name="Andrews T.D."/>
            <person name="Lloyd C."/>
            <person name="Ainscough R."/>
            <person name="Almeida J.P."/>
            <person name="Ambrose K.D."/>
            <person name="Anderson F."/>
            <person name="Andrew R.W."/>
            <person name="Ashwell R.I."/>
            <person name="Aubin K."/>
            <person name="Babbage A.K."/>
            <person name="Bagguley C.L."/>
            <person name="Bailey J."/>
            <person name="Beasley H."/>
            <person name="Bethel G."/>
            <person name="Bird C.P."/>
            <person name="Bray-Allen S."/>
            <person name="Brown J.Y."/>
            <person name="Brown A.J."/>
            <person name="Buckley D."/>
            <person name="Burton J."/>
            <person name="Bye J."/>
            <person name="Carder C."/>
            <person name="Chapman J.C."/>
            <person name="Clark S.Y."/>
            <person name="Clarke G."/>
            <person name="Clee C."/>
            <person name="Cobley V."/>
            <person name="Collier R.E."/>
            <person name="Corby N."/>
            <person name="Coville G.J."/>
            <person name="Davies J."/>
            <person name="Deadman R."/>
            <person name="Dunn M."/>
            <person name="Earthrowl M."/>
            <person name="Ellington A.G."/>
            <person name="Errington H."/>
            <person name="Frankish A."/>
            <person name="Frankland J."/>
            <person name="French L."/>
            <person name="Garner P."/>
            <person name="Garnett J."/>
            <person name="Gay L."/>
            <person name="Ghori M.R."/>
            <person name="Gibson R."/>
            <person name="Gilby L.M."/>
            <person name="Gillett W."/>
            <person name="Glithero R.J."/>
            <person name="Grafham D.V."/>
            <person name="Griffiths C."/>
            <person name="Griffiths-Jones S."/>
            <person name="Grocock R."/>
            <person name="Hammond S."/>
            <person name="Harrison E.S."/>
            <person name="Hart E."/>
            <person name="Haugen E."/>
            <person name="Heath P.D."/>
            <person name="Holmes S."/>
            <person name="Holt K."/>
            <person name="Howden P.J."/>
            <person name="Hunt A.R."/>
            <person name="Hunt S.E."/>
            <person name="Hunter G."/>
            <person name="Isherwood J."/>
            <person name="James R."/>
            <person name="Johnson C."/>
            <person name="Johnson D."/>
            <person name="Joy A."/>
            <person name="Kay M."/>
            <person name="Kershaw J.K."/>
            <person name="Kibukawa M."/>
            <person name="Kimberley A.M."/>
            <person name="King A."/>
            <person name="Knights A.J."/>
            <person name="Lad H."/>
            <person name="Laird G."/>
            <person name="Lawlor S."/>
            <person name="Leongamornlert D.A."/>
            <person name="Lloyd D.M."/>
            <person name="Loveland J."/>
            <person name="Lovell J."/>
            <person name="Lush M.J."/>
            <person name="Lyne R."/>
            <person name="Martin S."/>
            <person name="Mashreghi-Mohammadi M."/>
            <person name="Matthews L."/>
            <person name="Matthews N.S."/>
            <person name="McLaren S."/>
            <person name="Milne S."/>
            <person name="Mistry S."/>
            <person name="Moore M.J."/>
            <person name="Nickerson T."/>
            <person name="O'Dell C.N."/>
            <person name="Oliver K."/>
            <person name="Palmeiri A."/>
            <person name="Palmer S.A."/>
            <person name="Parker A."/>
            <person name="Patel D."/>
            <person name="Pearce A.V."/>
            <person name="Peck A.I."/>
            <person name="Pelan S."/>
            <person name="Phelps K."/>
            <person name="Phillimore B.J."/>
            <person name="Plumb R."/>
            <person name="Rajan J."/>
            <person name="Raymond C."/>
            <person name="Rouse G."/>
            <person name="Saenphimmachak C."/>
            <person name="Sehra H.K."/>
            <person name="Sheridan E."/>
            <person name="Shownkeen R."/>
            <person name="Sims S."/>
            <person name="Skuce C.D."/>
            <person name="Smith M."/>
            <person name="Steward C."/>
            <person name="Subramanian S."/>
            <person name="Sycamore N."/>
            <person name="Tracey A."/>
            <person name="Tromans A."/>
            <person name="Van Helmond Z."/>
            <person name="Wall M."/>
            <person name="Wallis J.M."/>
            <person name="White S."/>
            <person name="Whitehead S.L."/>
            <person name="Wilkinson J.E."/>
            <person name="Willey D.L."/>
            <person name="Williams H."/>
            <person name="Wilming L."/>
            <person name="Wray P.W."/>
            <person name="Wu Z."/>
            <person name="Coulson A."/>
            <person name="Vaudin M."/>
            <person name="Sulston J.E."/>
            <person name="Durbin R."/>
            <person name="Hubbard T."/>
            <person name="Wooster R."/>
            <person name="Dunham I."/>
            <person name="Carter N.P."/>
            <person name="McVean G."/>
            <person name="Ross M.T."/>
            <person name="Harrow J."/>
            <person name="Olson M.V."/>
            <person name="Beck S."/>
            <person name="Rogers J."/>
            <person name="Bentley D.R."/>
            <person name="Banerjee R."/>
            <person name="Bryant S.P."/>
            <person name="Burford D.C."/>
            <person name="Burrill W.D."/>
            <person name="Clegg S.M."/>
            <person name="Dhami P."/>
            <person name="Dovey O."/>
            <person name="Faulkner L.M."/>
            <person name="Gribble S.M."/>
            <person name="Langford C.F."/>
            <person name="Pandian R.D."/>
            <person name="Porter K.M."/>
            <person name="Prigmore E."/>
        </authorList>
    </citation>
    <scope>NUCLEOTIDE SEQUENCE [LARGE SCALE GENOMIC DNA]</scope>
</reference>
<organism evidence="2 3">
    <name type="scientific">Homo sapiens</name>
    <name type="common">Human</name>
    <dbReference type="NCBI Taxonomy" id="9606"/>
    <lineage>
        <taxon>Eukaryota</taxon>
        <taxon>Metazoa</taxon>
        <taxon>Chordata</taxon>
        <taxon>Craniata</taxon>
        <taxon>Vertebrata</taxon>
        <taxon>Euteleostomi</taxon>
        <taxon>Mammalia</taxon>
        <taxon>Eutheria</taxon>
        <taxon>Euarchontoglires</taxon>
        <taxon>Primates</taxon>
        <taxon>Haplorrhini</taxon>
        <taxon>Catarrhini</taxon>
        <taxon>Hominidae</taxon>
        <taxon>Homo</taxon>
    </lineage>
</organism>
<dbReference type="VEuPathDB" id="HostDB:ENSG00000189409"/>
<dbReference type="OpenTargets" id="ENSG00000189409"/>